<dbReference type="OrthoDB" id="4062651at2759"/>
<feature type="domain" description="Protein kinase" evidence="1">
    <location>
        <begin position="10"/>
        <end position="284"/>
    </location>
</feature>
<dbReference type="GO" id="GO:0005737">
    <property type="term" value="C:cytoplasm"/>
    <property type="evidence" value="ECO:0007669"/>
    <property type="project" value="TreeGrafter"/>
</dbReference>
<dbReference type="GO" id="GO:0005634">
    <property type="term" value="C:nucleus"/>
    <property type="evidence" value="ECO:0007669"/>
    <property type="project" value="TreeGrafter"/>
</dbReference>
<dbReference type="Pfam" id="PF00069">
    <property type="entry name" value="Pkinase"/>
    <property type="match status" value="1"/>
</dbReference>
<dbReference type="PANTHER" id="PTHR44167">
    <property type="entry name" value="OVARIAN-SPECIFIC SERINE/THREONINE-PROTEIN KINASE LOK-RELATED"/>
    <property type="match status" value="1"/>
</dbReference>
<protein>
    <recommendedName>
        <fullName evidence="1">Protein kinase domain-containing protein</fullName>
    </recommendedName>
</protein>
<evidence type="ECO:0000313" key="2">
    <source>
        <dbReference type="EMBL" id="CAD8188906.1"/>
    </source>
</evidence>
<dbReference type="GO" id="GO:0004674">
    <property type="term" value="F:protein serine/threonine kinase activity"/>
    <property type="evidence" value="ECO:0007669"/>
    <property type="project" value="TreeGrafter"/>
</dbReference>
<dbReference type="AlphaFoldDB" id="A0A8S1WT66"/>
<dbReference type="InterPro" id="IPR008271">
    <property type="entry name" value="Ser/Thr_kinase_AS"/>
</dbReference>
<keyword evidence="3" id="KW-1185">Reference proteome</keyword>
<proteinExistence type="predicted"/>
<evidence type="ECO:0000259" key="1">
    <source>
        <dbReference type="PROSITE" id="PS50011"/>
    </source>
</evidence>
<organism evidence="2 3">
    <name type="scientific">Paramecium pentaurelia</name>
    <dbReference type="NCBI Taxonomy" id="43138"/>
    <lineage>
        <taxon>Eukaryota</taxon>
        <taxon>Sar</taxon>
        <taxon>Alveolata</taxon>
        <taxon>Ciliophora</taxon>
        <taxon>Intramacronucleata</taxon>
        <taxon>Oligohymenophorea</taxon>
        <taxon>Peniculida</taxon>
        <taxon>Parameciidae</taxon>
        <taxon>Paramecium</taxon>
    </lineage>
</organism>
<dbReference type="PROSITE" id="PS50011">
    <property type="entry name" value="PROTEIN_KINASE_DOM"/>
    <property type="match status" value="1"/>
</dbReference>
<reference evidence="2" key="1">
    <citation type="submission" date="2021-01" db="EMBL/GenBank/DDBJ databases">
        <authorList>
            <consortium name="Genoscope - CEA"/>
            <person name="William W."/>
        </authorList>
    </citation>
    <scope>NUCLEOTIDE SEQUENCE</scope>
</reference>
<comment type="caution">
    <text evidence="2">The sequence shown here is derived from an EMBL/GenBank/DDBJ whole genome shotgun (WGS) entry which is preliminary data.</text>
</comment>
<accession>A0A8S1WT66</accession>
<dbReference type="GO" id="GO:0005524">
    <property type="term" value="F:ATP binding"/>
    <property type="evidence" value="ECO:0007669"/>
    <property type="project" value="InterPro"/>
</dbReference>
<dbReference type="InterPro" id="IPR000719">
    <property type="entry name" value="Prot_kinase_dom"/>
</dbReference>
<dbReference type="Proteomes" id="UP000689195">
    <property type="component" value="Unassembled WGS sequence"/>
</dbReference>
<evidence type="ECO:0000313" key="3">
    <source>
        <dbReference type="Proteomes" id="UP000689195"/>
    </source>
</evidence>
<dbReference type="EMBL" id="CAJJDO010000092">
    <property type="protein sequence ID" value="CAD8188906.1"/>
    <property type="molecule type" value="Genomic_DNA"/>
</dbReference>
<sequence>MKDVFGCYKIHLDKKINQGSQANIYECTNTDSNSLCCARVIQKINYNYQTDQQSYNRELQVLEQLKWIRHDNILAIYDYKEEENYIYQFCDFCNGTLLDFKKGQNITRIDFLDLIQQISSGYLELKKNKIIHRDFKPENILIKKKDNLIQYKIADFGMSKLFDDQKRINTNMVGTQQYFSPEMLYSTNYSYESDIFSFGIILFEKAAGNLDLYNDKKKQKILLEALKTQSFKQYIQNKLIENQIQEQILDILDKLIVYDSQKRMTWEQLNSLATNQLNEFHSFLEPISNFRQRGAASLYQFSSKTEPSSNENLTLNKNLKDSKLKILNIQNNMDQLKFQPQQKFNQFFYQTSLNKEAQKFDFNNQNQQYSNQNQKEKQIIQQSIDFTNIQNANPNLFNKKQQTFQNGK</sequence>
<dbReference type="PROSITE" id="PS00108">
    <property type="entry name" value="PROTEIN_KINASE_ST"/>
    <property type="match status" value="1"/>
</dbReference>
<dbReference type="PANTHER" id="PTHR44167:SF24">
    <property type="entry name" value="SERINE_THREONINE-PROTEIN KINASE CHK2"/>
    <property type="match status" value="1"/>
</dbReference>
<gene>
    <name evidence="2" type="ORF">PPENT_87.1.T0920156</name>
</gene>
<dbReference type="GO" id="GO:0044773">
    <property type="term" value="P:mitotic DNA damage checkpoint signaling"/>
    <property type="evidence" value="ECO:0007669"/>
    <property type="project" value="TreeGrafter"/>
</dbReference>
<name>A0A8S1WT66_9CILI</name>